<organism evidence="3 4">
    <name type="scientific">Ficus carica</name>
    <name type="common">Common fig</name>
    <dbReference type="NCBI Taxonomy" id="3494"/>
    <lineage>
        <taxon>Eukaryota</taxon>
        <taxon>Viridiplantae</taxon>
        <taxon>Streptophyta</taxon>
        <taxon>Embryophyta</taxon>
        <taxon>Tracheophyta</taxon>
        <taxon>Spermatophyta</taxon>
        <taxon>Magnoliopsida</taxon>
        <taxon>eudicotyledons</taxon>
        <taxon>Gunneridae</taxon>
        <taxon>Pentapetalae</taxon>
        <taxon>rosids</taxon>
        <taxon>fabids</taxon>
        <taxon>Rosales</taxon>
        <taxon>Moraceae</taxon>
        <taxon>Ficeae</taxon>
        <taxon>Ficus</taxon>
    </lineage>
</organism>
<feature type="region of interest" description="Disordered" evidence="1">
    <location>
        <begin position="73"/>
        <end position="98"/>
    </location>
</feature>
<keyword evidence="4" id="KW-1185">Reference proteome</keyword>
<feature type="transmembrane region" description="Helical" evidence="2">
    <location>
        <begin position="135"/>
        <end position="157"/>
    </location>
</feature>
<accession>A0AA88A7L5</accession>
<evidence type="ECO:0000256" key="1">
    <source>
        <dbReference type="SAM" id="MobiDB-lite"/>
    </source>
</evidence>
<gene>
    <name evidence="3" type="ORF">TIFTF001_016361</name>
</gene>
<protein>
    <submittedName>
        <fullName evidence="3">Uncharacterized protein</fullName>
    </submittedName>
</protein>
<keyword evidence="2" id="KW-0472">Membrane</keyword>
<sequence>MSFNKQEGTCSCTQKRSDTTQDIAREVSTTTAYSIGFVVVLAQEVVLAERKLTVLRLCCRRVVTAGQNTACAKHLSPPSHGKPQSLAPTAHRLGPNPSHRSSQGLRVIVAFQFFLTNNFFSLVFFDLKLVVDRKFVGPCTMLTIVLGPVTEVLGVVFDPEY</sequence>
<feature type="transmembrane region" description="Helical" evidence="2">
    <location>
        <begin position="105"/>
        <end position="123"/>
    </location>
</feature>
<dbReference type="AlphaFoldDB" id="A0AA88A7L5"/>
<keyword evidence="2" id="KW-0812">Transmembrane</keyword>
<dbReference type="Proteomes" id="UP001187192">
    <property type="component" value="Unassembled WGS sequence"/>
</dbReference>
<evidence type="ECO:0000256" key="2">
    <source>
        <dbReference type="SAM" id="Phobius"/>
    </source>
</evidence>
<dbReference type="EMBL" id="BTGU01000025">
    <property type="protein sequence ID" value="GMN47180.1"/>
    <property type="molecule type" value="Genomic_DNA"/>
</dbReference>
<keyword evidence="2" id="KW-1133">Transmembrane helix</keyword>
<name>A0AA88A7L5_FICCA</name>
<evidence type="ECO:0000313" key="3">
    <source>
        <dbReference type="EMBL" id="GMN47180.1"/>
    </source>
</evidence>
<evidence type="ECO:0000313" key="4">
    <source>
        <dbReference type="Proteomes" id="UP001187192"/>
    </source>
</evidence>
<proteinExistence type="predicted"/>
<comment type="caution">
    <text evidence="3">The sequence shown here is derived from an EMBL/GenBank/DDBJ whole genome shotgun (WGS) entry which is preliminary data.</text>
</comment>
<reference evidence="3" key="1">
    <citation type="submission" date="2023-07" db="EMBL/GenBank/DDBJ databases">
        <title>draft genome sequence of fig (Ficus carica).</title>
        <authorList>
            <person name="Takahashi T."/>
            <person name="Nishimura K."/>
        </authorList>
    </citation>
    <scope>NUCLEOTIDE SEQUENCE</scope>
</reference>